<dbReference type="EMBL" id="CP117167">
    <property type="protein sequence ID" value="WCT10033.1"/>
    <property type="molecule type" value="Genomic_DNA"/>
</dbReference>
<dbReference type="NCBIfam" id="TIGR03519">
    <property type="entry name" value="T9SS_PorP_fam"/>
    <property type="match status" value="1"/>
</dbReference>
<evidence type="ECO:0000313" key="3">
    <source>
        <dbReference type="Proteomes" id="UP001216139"/>
    </source>
</evidence>
<feature type="signal peptide" evidence="1">
    <location>
        <begin position="1"/>
        <end position="33"/>
    </location>
</feature>
<protein>
    <submittedName>
        <fullName evidence="2">Type IX secretion system membrane protein PorP/SprF</fullName>
    </submittedName>
</protein>
<organism evidence="2 3">
    <name type="scientific">Mucilaginibacter jinjuensis</name>
    <dbReference type="NCBI Taxonomy" id="1176721"/>
    <lineage>
        <taxon>Bacteria</taxon>
        <taxon>Pseudomonadati</taxon>
        <taxon>Bacteroidota</taxon>
        <taxon>Sphingobacteriia</taxon>
        <taxon>Sphingobacteriales</taxon>
        <taxon>Sphingobacteriaceae</taxon>
        <taxon>Mucilaginibacter</taxon>
    </lineage>
</organism>
<proteinExistence type="predicted"/>
<keyword evidence="1" id="KW-0732">Signal</keyword>
<feature type="chain" id="PRO_5046565906" evidence="1">
    <location>
        <begin position="34"/>
        <end position="339"/>
    </location>
</feature>
<accession>A0ABY7T196</accession>
<keyword evidence="3" id="KW-1185">Reference proteome</keyword>
<dbReference type="RefSeq" id="WP_273628132.1">
    <property type="nucleotide sequence ID" value="NZ_CP117167.1"/>
</dbReference>
<dbReference type="Pfam" id="PF11751">
    <property type="entry name" value="PorP_SprF"/>
    <property type="match status" value="1"/>
</dbReference>
<evidence type="ECO:0000256" key="1">
    <source>
        <dbReference type="SAM" id="SignalP"/>
    </source>
</evidence>
<sequence>MDKHRYIGFKIKSVIKLFGFTLACFFISLTAKAQQDAQFSQYVFNGLYVNPAYAGYKEDIYLSAFYRSQWTGLQGAPQTFSLAGDAALMDNKVGVGLLLSQDKIGAQSSLAAYANYAYKLQIGSDENSRLSFGIGAGFIQNGIDGSKLNAVQPGDIYVPVGSQSFILPDARLGALYTNNDFFAGFSVDNLVAHLIKGTTATTISVPVPEPHYYLTAGAMFTLNDAVKFKPSFLIKDDLAGPTSLDLNAFFLLGERIWVGSTYRSAIPLYNKSNLQNSLQKPNAVIGMIEFFATERLRIGYAFDYSLTPLSNYSYGSHELSIGIYLSKGYHRIDYNRCYF</sequence>
<name>A0ABY7T196_9SPHI</name>
<reference evidence="2 3" key="1">
    <citation type="submission" date="2023-02" db="EMBL/GenBank/DDBJ databases">
        <title>Genome sequence of Mucilaginibacter jinjuensis strain KACC 16571.</title>
        <authorList>
            <person name="Kim S."/>
            <person name="Heo J."/>
            <person name="Kwon S.-W."/>
        </authorList>
    </citation>
    <scope>NUCLEOTIDE SEQUENCE [LARGE SCALE GENOMIC DNA]</scope>
    <source>
        <strain evidence="2 3">KACC 16571</strain>
    </source>
</reference>
<evidence type="ECO:0000313" key="2">
    <source>
        <dbReference type="EMBL" id="WCT10033.1"/>
    </source>
</evidence>
<gene>
    <name evidence="2" type="ORF">PQO05_14970</name>
</gene>
<dbReference type="InterPro" id="IPR019861">
    <property type="entry name" value="PorP/SprF_Bacteroidetes"/>
</dbReference>
<dbReference type="Proteomes" id="UP001216139">
    <property type="component" value="Chromosome"/>
</dbReference>